<dbReference type="EMBL" id="JAEILH010000001">
    <property type="protein sequence ID" value="MBI6622088.1"/>
    <property type="molecule type" value="Genomic_DNA"/>
</dbReference>
<sequence length="128" mass="13841">MSADKLPAPEILYLVNGAITCESIKKEYTAHGIWVHVPSISQNMKFHWHATADSTSGGTDVKVMLSVTPGQDGDTFLKPYNELLAPVRRGELTLNYSYTDASGTEFHSKPTTVGIELLSAGGQLCNLS</sequence>
<dbReference type="Proteomes" id="UP000645865">
    <property type="component" value="Unassembled WGS sequence"/>
</dbReference>
<proteinExistence type="predicted"/>
<name>A0A8I1DZ25_9PSED</name>
<accession>A0A8I1DZ25</accession>
<reference evidence="1" key="1">
    <citation type="submission" date="2020-12" db="EMBL/GenBank/DDBJ databases">
        <title>Comparative genomic insights into the epidemiology and virulence of plant pathogenic Pseudomonads from Turkey.</title>
        <authorList>
            <person name="Dillon M."/>
            <person name="Ruiz-Bedoya T."/>
            <person name="Bendalovic-Torma C."/>
            <person name="Guttman K.M."/>
            <person name="Kwak H."/>
            <person name="Middleton M.A."/>
            <person name="Wang P.W."/>
            <person name="Horuz S."/>
            <person name="Aysan Y."/>
            <person name="Guttman D.S."/>
        </authorList>
    </citation>
    <scope>NUCLEOTIDE SEQUENCE</scope>
    <source>
        <strain evidence="1">S5_IA_3a</strain>
    </source>
</reference>
<organism evidence="1 2">
    <name type="scientific">Pseudomonas rhodesiae</name>
    <dbReference type="NCBI Taxonomy" id="76760"/>
    <lineage>
        <taxon>Bacteria</taxon>
        <taxon>Pseudomonadati</taxon>
        <taxon>Pseudomonadota</taxon>
        <taxon>Gammaproteobacteria</taxon>
        <taxon>Pseudomonadales</taxon>
        <taxon>Pseudomonadaceae</taxon>
        <taxon>Pseudomonas</taxon>
    </lineage>
</organism>
<gene>
    <name evidence="1" type="ORF">YA0853_00220</name>
</gene>
<evidence type="ECO:0000313" key="1">
    <source>
        <dbReference type="EMBL" id="MBI6622088.1"/>
    </source>
</evidence>
<comment type="caution">
    <text evidence="1">The sequence shown here is derived from an EMBL/GenBank/DDBJ whole genome shotgun (WGS) entry which is preliminary data.</text>
</comment>
<dbReference type="AlphaFoldDB" id="A0A8I1DZ25"/>
<dbReference type="RefSeq" id="WP_169868855.1">
    <property type="nucleotide sequence ID" value="NZ_CP070980.1"/>
</dbReference>
<protein>
    <submittedName>
        <fullName evidence="1">Uncharacterized protein</fullName>
    </submittedName>
</protein>
<evidence type="ECO:0000313" key="2">
    <source>
        <dbReference type="Proteomes" id="UP000645865"/>
    </source>
</evidence>